<organism evidence="1 2">
    <name type="scientific">Corchorus olitorius</name>
    <dbReference type="NCBI Taxonomy" id="93759"/>
    <lineage>
        <taxon>Eukaryota</taxon>
        <taxon>Viridiplantae</taxon>
        <taxon>Streptophyta</taxon>
        <taxon>Embryophyta</taxon>
        <taxon>Tracheophyta</taxon>
        <taxon>Spermatophyta</taxon>
        <taxon>Magnoliopsida</taxon>
        <taxon>eudicotyledons</taxon>
        <taxon>Gunneridae</taxon>
        <taxon>Pentapetalae</taxon>
        <taxon>rosids</taxon>
        <taxon>malvids</taxon>
        <taxon>Malvales</taxon>
        <taxon>Malvaceae</taxon>
        <taxon>Grewioideae</taxon>
        <taxon>Apeibeae</taxon>
        <taxon>Corchorus</taxon>
    </lineage>
</organism>
<sequence length="44" mass="4641">MANLAKVTPFSDLERASGLGLKRLTGRAKLSLTNSTKLPGILSN</sequence>
<dbReference type="AlphaFoldDB" id="A0A1R3JI00"/>
<comment type="caution">
    <text evidence="1">The sequence shown here is derived from an EMBL/GenBank/DDBJ whole genome shotgun (WGS) entry which is preliminary data.</text>
</comment>
<accession>A0A1R3JI00</accession>
<evidence type="ECO:0000313" key="1">
    <source>
        <dbReference type="EMBL" id="OMO94454.1"/>
    </source>
</evidence>
<dbReference type="Proteomes" id="UP000187203">
    <property type="component" value="Unassembled WGS sequence"/>
</dbReference>
<proteinExistence type="predicted"/>
<dbReference type="EMBL" id="AWUE01016039">
    <property type="protein sequence ID" value="OMO94454.1"/>
    <property type="molecule type" value="Genomic_DNA"/>
</dbReference>
<gene>
    <name evidence="1" type="ORF">COLO4_16325</name>
</gene>
<reference evidence="2" key="1">
    <citation type="submission" date="2013-09" db="EMBL/GenBank/DDBJ databases">
        <title>Corchorus olitorius genome sequencing.</title>
        <authorList>
            <person name="Alam M."/>
            <person name="Haque M.S."/>
            <person name="Islam M.S."/>
            <person name="Emdad E.M."/>
            <person name="Islam M.M."/>
            <person name="Ahmed B."/>
            <person name="Halim A."/>
            <person name="Hossen Q.M.M."/>
            <person name="Hossain M.Z."/>
            <person name="Ahmed R."/>
            <person name="Khan M.M."/>
            <person name="Islam R."/>
            <person name="Rashid M.M."/>
            <person name="Khan S.A."/>
            <person name="Rahman M.S."/>
            <person name="Alam M."/>
            <person name="Yahiya A.S."/>
            <person name="Khan M.S."/>
            <person name="Azam M.S."/>
            <person name="Haque T."/>
            <person name="Lashkar M.Z.H."/>
            <person name="Akhand A.I."/>
            <person name="Morshed G."/>
            <person name="Roy S."/>
            <person name="Uddin K.S."/>
            <person name="Rabeya T."/>
            <person name="Hossain A.S."/>
            <person name="Chowdhury A."/>
            <person name="Snigdha A.R."/>
            <person name="Mortoza M.S."/>
            <person name="Matin S.A."/>
            <person name="Hoque S.M.E."/>
            <person name="Islam M.K."/>
            <person name="Roy D.K."/>
            <person name="Haider R."/>
            <person name="Moosa M.M."/>
            <person name="Elias S.M."/>
            <person name="Hasan A.M."/>
            <person name="Jahan S."/>
            <person name="Shafiuddin M."/>
            <person name="Mahmood N."/>
            <person name="Shommy N.S."/>
        </authorList>
    </citation>
    <scope>NUCLEOTIDE SEQUENCE [LARGE SCALE GENOMIC DNA]</scope>
    <source>
        <strain evidence="2">cv. O-4</strain>
    </source>
</reference>
<protein>
    <submittedName>
        <fullName evidence="1">Uncharacterized protein</fullName>
    </submittedName>
</protein>
<name>A0A1R3JI00_9ROSI</name>
<evidence type="ECO:0000313" key="2">
    <source>
        <dbReference type="Proteomes" id="UP000187203"/>
    </source>
</evidence>
<keyword evidence="2" id="KW-1185">Reference proteome</keyword>